<feature type="signal peptide" evidence="1">
    <location>
        <begin position="1"/>
        <end position="18"/>
    </location>
</feature>
<evidence type="ECO:0000256" key="1">
    <source>
        <dbReference type="SAM" id="SignalP"/>
    </source>
</evidence>
<dbReference type="InterPro" id="IPR026444">
    <property type="entry name" value="Secre_tail"/>
</dbReference>
<organism evidence="3 4">
    <name type="scientific">Neolewinella aurantiaca</name>
    <dbReference type="NCBI Taxonomy" id="2602767"/>
    <lineage>
        <taxon>Bacteria</taxon>
        <taxon>Pseudomonadati</taxon>
        <taxon>Bacteroidota</taxon>
        <taxon>Saprospiria</taxon>
        <taxon>Saprospirales</taxon>
        <taxon>Lewinellaceae</taxon>
        <taxon>Neolewinella</taxon>
    </lineage>
</organism>
<evidence type="ECO:0000313" key="4">
    <source>
        <dbReference type="Proteomes" id="UP000321907"/>
    </source>
</evidence>
<name>A0A5C7FXP0_9BACT</name>
<dbReference type="EMBL" id="VOXD01000011">
    <property type="protein sequence ID" value="TXF89758.1"/>
    <property type="molecule type" value="Genomic_DNA"/>
</dbReference>
<dbReference type="RefSeq" id="WP_147930351.1">
    <property type="nucleotide sequence ID" value="NZ_VOXD01000011.1"/>
</dbReference>
<protein>
    <submittedName>
        <fullName evidence="3">T9SS type A sorting domain-containing protein</fullName>
    </submittedName>
</protein>
<feature type="chain" id="PRO_5022682258" evidence="1">
    <location>
        <begin position="19"/>
        <end position="377"/>
    </location>
</feature>
<evidence type="ECO:0000259" key="2">
    <source>
        <dbReference type="Pfam" id="PF18962"/>
    </source>
</evidence>
<reference evidence="3 4" key="1">
    <citation type="submission" date="2019-08" db="EMBL/GenBank/DDBJ databases">
        <title>Lewinella sp. strain SSH13 Genome sequencing and assembly.</title>
        <authorList>
            <person name="Kim I."/>
        </authorList>
    </citation>
    <scope>NUCLEOTIDE SEQUENCE [LARGE SCALE GENOMIC DNA]</scope>
    <source>
        <strain evidence="3 4">SSH13</strain>
    </source>
</reference>
<comment type="caution">
    <text evidence="3">The sequence shown here is derived from an EMBL/GenBank/DDBJ whole genome shotgun (WGS) entry which is preliminary data.</text>
</comment>
<accession>A0A5C7FXP0</accession>
<dbReference type="Pfam" id="PF18962">
    <property type="entry name" value="Por_Secre_tail"/>
    <property type="match status" value="1"/>
</dbReference>
<keyword evidence="1" id="KW-0732">Signal</keyword>
<keyword evidence="4" id="KW-1185">Reference proteome</keyword>
<evidence type="ECO:0000313" key="3">
    <source>
        <dbReference type="EMBL" id="TXF89758.1"/>
    </source>
</evidence>
<dbReference type="NCBIfam" id="TIGR04183">
    <property type="entry name" value="Por_Secre_tail"/>
    <property type="match status" value="1"/>
</dbReference>
<sequence length="377" mass="40041">MKIFYTFLFCLCSLGAAAQCNGAGGAFPAFGFTPGPPPIDDSKQFALQISGLPLPDSGNGELDYFAVTTAEGNVVGCGPVSSNGSVAIGNMQINFECGNTVPEALNCAATPACDNCETFQVFYYDVSTQLYYQLENTSNPGSPLEFLFVDVNDNGDGTFGDGIVDGYGATEAVSGANTEDADVSSATMNFEDFFLPLPVSFAAFTGQQAEKSIELDWVTATESGNDFFAVERSNSGSDFEEVGRVAAAGDSEVATSYEFIDRTPAEGLNYYRLRQIDADGDFSFSSVLLIDFKGADAGAMIVSPNPATNHLSVRLSGDWSAETVNGQLFGASGRLIKNWQQRPGTSSTIDLAGVPAGIYQLRMNDGKTRQIQRVIVR</sequence>
<gene>
    <name evidence="3" type="ORF">FUA23_08700</name>
</gene>
<dbReference type="Proteomes" id="UP000321907">
    <property type="component" value="Unassembled WGS sequence"/>
</dbReference>
<dbReference type="AlphaFoldDB" id="A0A5C7FXP0"/>
<feature type="domain" description="Secretion system C-terminal sorting" evidence="2">
    <location>
        <begin position="303"/>
        <end position="376"/>
    </location>
</feature>
<dbReference type="OrthoDB" id="876123at2"/>
<proteinExistence type="predicted"/>